<dbReference type="GO" id="GO:0051607">
    <property type="term" value="P:defense response to virus"/>
    <property type="evidence" value="ECO:0007669"/>
    <property type="project" value="UniProtKB-KW"/>
</dbReference>
<dbReference type="NCBIfam" id="TIGR01868">
    <property type="entry name" value="casD_Cas5e"/>
    <property type="match status" value="1"/>
</dbReference>
<dbReference type="GO" id="GO:0043571">
    <property type="term" value="P:maintenance of CRISPR repeat elements"/>
    <property type="evidence" value="ECO:0007669"/>
    <property type="project" value="InterPro"/>
</dbReference>
<dbReference type="InterPro" id="IPR010147">
    <property type="entry name" value="CRISPR-assoc_prot_CasD"/>
</dbReference>
<dbReference type="InterPro" id="IPR021124">
    <property type="entry name" value="CRISPR-assoc_prot_Cas5"/>
</dbReference>
<protein>
    <submittedName>
        <fullName evidence="2">CRISPR-associated protein Cas5/CasD, subtype I-E/ECOLI</fullName>
    </submittedName>
</protein>
<keyword evidence="1" id="KW-0051">Antiviral defense</keyword>
<dbReference type="KEGG" id="cgrn:4412665_01153"/>
<accession>A0A239WM05</accession>
<dbReference type="InterPro" id="IPR013422">
    <property type="entry name" value="CRISPR-assoc_prot_Cas5_N"/>
</dbReference>
<evidence type="ECO:0000313" key="3">
    <source>
        <dbReference type="Proteomes" id="UP000215332"/>
    </source>
</evidence>
<dbReference type="CDD" id="cd09645">
    <property type="entry name" value="Cas5_I-E"/>
    <property type="match status" value="1"/>
</dbReference>
<dbReference type="Proteomes" id="UP000215332">
    <property type="component" value="Chromosome 1"/>
</dbReference>
<name>A0A239WM05_9ACTN</name>
<dbReference type="GO" id="GO:0003723">
    <property type="term" value="F:RNA binding"/>
    <property type="evidence" value="ECO:0007669"/>
    <property type="project" value="InterPro"/>
</dbReference>
<dbReference type="Pfam" id="PF09704">
    <property type="entry name" value="Cas_Cas5d"/>
    <property type="match status" value="1"/>
</dbReference>
<evidence type="ECO:0000313" key="2">
    <source>
        <dbReference type="EMBL" id="SNV34634.1"/>
    </source>
</evidence>
<dbReference type="RefSeq" id="WP_036957341.1">
    <property type="nucleotide sequence ID" value="NZ_AP026710.1"/>
</dbReference>
<dbReference type="GeneID" id="85153707"/>
<dbReference type="Gene3D" id="3.30.70.2660">
    <property type="match status" value="1"/>
</dbReference>
<dbReference type="EMBL" id="LT906441">
    <property type="protein sequence ID" value="SNV34634.1"/>
    <property type="molecule type" value="Genomic_DNA"/>
</dbReference>
<sequence>MSVLLLRLAGPLQSWGDSSRFTTRATRREPTKSGVIGLLAAAQGRRRTDSIEDLLTLRFGVRTDQPGSVVRDFQTAMDWAHPKKDGSVNAMPLSNRYYLADAVFIAAVEGDPSLLEALDEAINDPQFPLYLGRRSCPTEGQVSLGIREGELMTVLEAEPWHGKPWHQRRLGRSVRLPIAYDAAPGQPGDTVRDIPLSFNPERREYGWRDVATTTIIVDNPNGNDEPDWFAGLEGA</sequence>
<proteinExistence type="predicted"/>
<organism evidence="2 3">
    <name type="scientific">Cutibacterium granulosum</name>
    <dbReference type="NCBI Taxonomy" id="33011"/>
    <lineage>
        <taxon>Bacteria</taxon>
        <taxon>Bacillati</taxon>
        <taxon>Actinomycetota</taxon>
        <taxon>Actinomycetes</taxon>
        <taxon>Propionibacteriales</taxon>
        <taxon>Propionibacteriaceae</taxon>
        <taxon>Cutibacterium</taxon>
    </lineage>
</organism>
<gene>
    <name evidence="2" type="ORF">SAMEA4412665_01153</name>
</gene>
<dbReference type="eggNOG" id="ENOG502ZBPB">
    <property type="taxonomic scope" value="Bacteria"/>
</dbReference>
<reference evidence="2 3" key="1">
    <citation type="submission" date="2017-06" db="EMBL/GenBank/DDBJ databases">
        <authorList>
            <consortium name="Pathogen Informatics"/>
        </authorList>
    </citation>
    <scope>NUCLEOTIDE SEQUENCE [LARGE SCALE GENOMIC DNA]</scope>
    <source>
        <strain evidence="2 3">NCTC11865</strain>
    </source>
</reference>
<evidence type="ECO:0000256" key="1">
    <source>
        <dbReference type="ARBA" id="ARBA00023118"/>
    </source>
</evidence>
<dbReference type="AlphaFoldDB" id="A0A239WM05"/>
<dbReference type="NCBIfam" id="TIGR02593">
    <property type="entry name" value="CRISPR_cas5"/>
    <property type="match status" value="1"/>
</dbReference>